<keyword evidence="3" id="KW-1185">Reference proteome</keyword>
<sequence>MQYPPARKKVASDPKWSRHFREQQYELEKLSGAAAQDLALLTGACTLAAAMLHHMLYPIVSKTVSASGTVAGKTAKLSFKTVKLPFWILLAPFRALRGGRHEAQGSLPGKTAGGKDLSNGKSGKATGGNQRR</sequence>
<dbReference type="EMBL" id="LGRX02028939">
    <property type="protein sequence ID" value="KAK3247466.1"/>
    <property type="molecule type" value="Genomic_DNA"/>
</dbReference>
<dbReference type="AlphaFoldDB" id="A0AAE0C300"/>
<organism evidence="2 3">
    <name type="scientific">Cymbomonas tetramitiformis</name>
    <dbReference type="NCBI Taxonomy" id="36881"/>
    <lineage>
        <taxon>Eukaryota</taxon>
        <taxon>Viridiplantae</taxon>
        <taxon>Chlorophyta</taxon>
        <taxon>Pyramimonadophyceae</taxon>
        <taxon>Pyramimonadales</taxon>
        <taxon>Pyramimonadaceae</taxon>
        <taxon>Cymbomonas</taxon>
    </lineage>
</organism>
<proteinExistence type="predicted"/>
<reference evidence="2 3" key="1">
    <citation type="journal article" date="2015" name="Genome Biol. Evol.">
        <title>Comparative Genomics of a Bacterivorous Green Alga Reveals Evolutionary Causalities and Consequences of Phago-Mixotrophic Mode of Nutrition.</title>
        <authorList>
            <person name="Burns J.A."/>
            <person name="Paasch A."/>
            <person name="Narechania A."/>
            <person name="Kim E."/>
        </authorList>
    </citation>
    <scope>NUCLEOTIDE SEQUENCE [LARGE SCALE GENOMIC DNA]</scope>
    <source>
        <strain evidence="2 3">PLY_AMNH</strain>
    </source>
</reference>
<name>A0AAE0C300_9CHLO</name>
<protein>
    <submittedName>
        <fullName evidence="2">Uncharacterized protein</fullName>
    </submittedName>
</protein>
<feature type="region of interest" description="Disordered" evidence="1">
    <location>
        <begin position="100"/>
        <end position="132"/>
    </location>
</feature>
<comment type="caution">
    <text evidence="2">The sequence shown here is derived from an EMBL/GenBank/DDBJ whole genome shotgun (WGS) entry which is preliminary data.</text>
</comment>
<dbReference type="Proteomes" id="UP001190700">
    <property type="component" value="Unassembled WGS sequence"/>
</dbReference>
<evidence type="ECO:0000256" key="1">
    <source>
        <dbReference type="SAM" id="MobiDB-lite"/>
    </source>
</evidence>
<gene>
    <name evidence="2" type="ORF">CYMTET_43037</name>
</gene>
<evidence type="ECO:0000313" key="2">
    <source>
        <dbReference type="EMBL" id="KAK3247466.1"/>
    </source>
</evidence>
<evidence type="ECO:0000313" key="3">
    <source>
        <dbReference type="Proteomes" id="UP001190700"/>
    </source>
</evidence>
<accession>A0AAE0C300</accession>